<gene>
    <name evidence="1" type="ORF">GCM10022255_059850</name>
</gene>
<accession>A0ABP8DFC0</accession>
<sequence>MAKHTPTDRGYAVIFENEEGTNVGICTAIANGRPSDLFAVHTRMGSIKIEDGIEFSTVGKIRISNRPVAVHGEEDVVHIRNTTPAAVRNIAIVPS</sequence>
<organism evidence="1 2">
    <name type="scientific">Dactylosporangium darangshiense</name>
    <dbReference type="NCBI Taxonomy" id="579108"/>
    <lineage>
        <taxon>Bacteria</taxon>
        <taxon>Bacillati</taxon>
        <taxon>Actinomycetota</taxon>
        <taxon>Actinomycetes</taxon>
        <taxon>Micromonosporales</taxon>
        <taxon>Micromonosporaceae</taxon>
        <taxon>Dactylosporangium</taxon>
    </lineage>
</organism>
<evidence type="ECO:0000313" key="1">
    <source>
        <dbReference type="EMBL" id="GAA4254590.1"/>
    </source>
</evidence>
<proteinExistence type="predicted"/>
<comment type="caution">
    <text evidence="1">The sequence shown here is derived from an EMBL/GenBank/DDBJ whole genome shotgun (WGS) entry which is preliminary data.</text>
</comment>
<keyword evidence="2" id="KW-1185">Reference proteome</keyword>
<reference evidence="2" key="1">
    <citation type="journal article" date="2019" name="Int. J. Syst. Evol. Microbiol.">
        <title>The Global Catalogue of Microorganisms (GCM) 10K type strain sequencing project: providing services to taxonomists for standard genome sequencing and annotation.</title>
        <authorList>
            <consortium name="The Broad Institute Genomics Platform"/>
            <consortium name="The Broad Institute Genome Sequencing Center for Infectious Disease"/>
            <person name="Wu L."/>
            <person name="Ma J."/>
        </authorList>
    </citation>
    <scope>NUCLEOTIDE SEQUENCE [LARGE SCALE GENOMIC DNA]</scope>
    <source>
        <strain evidence="2">JCM 17441</strain>
    </source>
</reference>
<evidence type="ECO:0000313" key="2">
    <source>
        <dbReference type="Proteomes" id="UP001500620"/>
    </source>
</evidence>
<protein>
    <submittedName>
        <fullName evidence="1">Uncharacterized protein</fullName>
    </submittedName>
</protein>
<dbReference type="Proteomes" id="UP001500620">
    <property type="component" value="Unassembled WGS sequence"/>
</dbReference>
<dbReference type="EMBL" id="BAABAT010000018">
    <property type="protein sequence ID" value="GAA4254590.1"/>
    <property type="molecule type" value="Genomic_DNA"/>
</dbReference>
<name>A0ABP8DFC0_9ACTN</name>